<protein>
    <submittedName>
        <fullName evidence="2">DUF3040 domain-containing protein</fullName>
    </submittedName>
</protein>
<reference evidence="2" key="1">
    <citation type="submission" date="2021-01" db="EMBL/GenBank/DDBJ databases">
        <title>KCTC 19127 draft genome.</title>
        <authorList>
            <person name="An D."/>
        </authorList>
    </citation>
    <scope>NUCLEOTIDE SEQUENCE</scope>
    <source>
        <strain evidence="2">KCTC 19127</strain>
    </source>
</reference>
<dbReference type="AlphaFoldDB" id="A0A938YKW8"/>
<evidence type="ECO:0000256" key="1">
    <source>
        <dbReference type="SAM" id="Phobius"/>
    </source>
</evidence>
<keyword evidence="3" id="KW-1185">Reference proteome</keyword>
<dbReference type="RefSeq" id="WP_205255303.1">
    <property type="nucleotide sequence ID" value="NZ_BAAAPV010000001.1"/>
</dbReference>
<dbReference type="InterPro" id="IPR021401">
    <property type="entry name" value="DUF3040"/>
</dbReference>
<comment type="caution">
    <text evidence="2">The sequence shown here is derived from an EMBL/GenBank/DDBJ whole genome shotgun (WGS) entry which is preliminary data.</text>
</comment>
<organism evidence="2 3">
    <name type="scientific">Nakamurella flavida</name>
    <dbReference type="NCBI Taxonomy" id="363630"/>
    <lineage>
        <taxon>Bacteria</taxon>
        <taxon>Bacillati</taxon>
        <taxon>Actinomycetota</taxon>
        <taxon>Actinomycetes</taxon>
        <taxon>Nakamurellales</taxon>
        <taxon>Nakamurellaceae</taxon>
        <taxon>Nakamurella</taxon>
    </lineage>
</organism>
<dbReference type="EMBL" id="JAERWL010000002">
    <property type="protein sequence ID" value="MBM9475159.1"/>
    <property type="molecule type" value="Genomic_DNA"/>
</dbReference>
<dbReference type="Proteomes" id="UP000663801">
    <property type="component" value="Unassembled WGS sequence"/>
</dbReference>
<keyword evidence="1" id="KW-0472">Membrane</keyword>
<evidence type="ECO:0000313" key="3">
    <source>
        <dbReference type="Proteomes" id="UP000663801"/>
    </source>
</evidence>
<gene>
    <name evidence="2" type="ORF">JL107_01745</name>
</gene>
<name>A0A938YKW8_9ACTN</name>
<feature type="transmembrane region" description="Helical" evidence="1">
    <location>
        <begin position="42"/>
        <end position="62"/>
    </location>
</feature>
<dbReference type="Pfam" id="PF11239">
    <property type="entry name" value="DUF3040"/>
    <property type="match status" value="1"/>
</dbReference>
<accession>A0A938YKW8</accession>
<evidence type="ECO:0000313" key="2">
    <source>
        <dbReference type="EMBL" id="MBM9475159.1"/>
    </source>
</evidence>
<proteinExistence type="predicted"/>
<sequence>MPLSEDDQRALAQIELALSQDDPAFSSSIADKRFQRLQRRRILIPVLLFGVGAVLLVAGLVITDALLGVGLGVVFGALLMLASAAALFYRHRHQVLFRTSSEPAADRKLL</sequence>
<keyword evidence="1" id="KW-1133">Transmembrane helix</keyword>
<feature type="transmembrane region" description="Helical" evidence="1">
    <location>
        <begin position="68"/>
        <end position="89"/>
    </location>
</feature>
<keyword evidence="1" id="KW-0812">Transmembrane</keyword>